<reference evidence="2" key="2">
    <citation type="submission" date="2015-06" db="UniProtKB">
        <authorList>
            <consortium name="EnsemblMetazoa"/>
        </authorList>
    </citation>
    <scope>IDENTIFICATION</scope>
</reference>
<dbReference type="STRING" id="36166.T1H562"/>
<sequence length="116" mass="13557">MDDDIFSSSDSWIEQELFENFRVWHVMAIVLGTALAFVILGCCCCRFRIPRTKQEIEADYKRKQLAKKFREKLALISNTDMENMDLSRAVSIIQGEIDKETEPLNKMNKQLNMYVT</sequence>
<name>T1H562_MEGSC</name>
<dbReference type="EMBL" id="CAQQ02374526">
    <property type="status" value="NOT_ANNOTATED_CDS"/>
    <property type="molecule type" value="Genomic_DNA"/>
</dbReference>
<dbReference type="InterPro" id="IPR032006">
    <property type="entry name" value="TMIE"/>
</dbReference>
<evidence type="ECO:0000256" key="1">
    <source>
        <dbReference type="SAM" id="Phobius"/>
    </source>
</evidence>
<keyword evidence="1" id="KW-0472">Membrane</keyword>
<dbReference type="Proteomes" id="UP000015102">
    <property type="component" value="Unassembled WGS sequence"/>
</dbReference>
<evidence type="ECO:0000313" key="3">
    <source>
        <dbReference type="Proteomes" id="UP000015102"/>
    </source>
</evidence>
<dbReference type="EnsemblMetazoa" id="MESCA011437-RA">
    <property type="protein sequence ID" value="MESCA011437-PA"/>
    <property type="gene ID" value="MESCA011437"/>
</dbReference>
<evidence type="ECO:0000313" key="2">
    <source>
        <dbReference type="EnsemblMetazoa" id="MESCA011437-PA"/>
    </source>
</evidence>
<keyword evidence="1" id="KW-1133">Transmembrane helix</keyword>
<dbReference type="HOGENOM" id="CLU_162881_1_0_1"/>
<accession>T1H562</accession>
<dbReference type="AlphaFoldDB" id="T1H562"/>
<keyword evidence="1" id="KW-0812">Transmembrane</keyword>
<organism evidence="2 3">
    <name type="scientific">Megaselia scalaris</name>
    <name type="common">Humpbacked fly</name>
    <name type="synonym">Phora scalaris</name>
    <dbReference type="NCBI Taxonomy" id="36166"/>
    <lineage>
        <taxon>Eukaryota</taxon>
        <taxon>Metazoa</taxon>
        <taxon>Ecdysozoa</taxon>
        <taxon>Arthropoda</taxon>
        <taxon>Hexapoda</taxon>
        <taxon>Insecta</taxon>
        <taxon>Pterygota</taxon>
        <taxon>Neoptera</taxon>
        <taxon>Endopterygota</taxon>
        <taxon>Diptera</taxon>
        <taxon>Brachycera</taxon>
        <taxon>Muscomorpha</taxon>
        <taxon>Platypezoidea</taxon>
        <taxon>Phoridae</taxon>
        <taxon>Megaseliini</taxon>
        <taxon>Megaselia</taxon>
    </lineage>
</organism>
<dbReference type="Pfam" id="PF16038">
    <property type="entry name" value="TMIE"/>
    <property type="match status" value="1"/>
</dbReference>
<feature type="transmembrane region" description="Helical" evidence="1">
    <location>
        <begin position="23"/>
        <end position="45"/>
    </location>
</feature>
<dbReference type="PANTHER" id="PTHR28635">
    <property type="entry name" value="TRANSMEMBRANE INNER EAR EXPRESSED PROTEIN"/>
    <property type="match status" value="1"/>
</dbReference>
<proteinExistence type="predicted"/>
<protein>
    <recommendedName>
        <fullName evidence="4">Transmembrane inner ear expressed protein</fullName>
    </recommendedName>
</protein>
<dbReference type="PANTHER" id="PTHR28635:SF1">
    <property type="entry name" value="TRANSMEMBRANE INNER EAR EXPRESSED PROTEIN"/>
    <property type="match status" value="1"/>
</dbReference>
<keyword evidence="3" id="KW-1185">Reference proteome</keyword>
<reference evidence="3" key="1">
    <citation type="submission" date="2013-02" db="EMBL/GenBank/DDBJ databases">
        <authorList>
            <person name="Hughes D."/>
        </authorList>
    </citation>
    <scope>NUCLEOTIDE SEQUENCE</scope>
    <source>
        <strain>Durham</strain>
        <strain evidence="3">NC isolate 2 -- Noor lab</strain>
    </source>
</reference>
<evidence type="ECO:0008006" key="4">
    <source>
        <dbReference type="Google" id="ProtNLM"/>
    </source>
</evidence>
<dbReference type="OMA" id="RLDCMNN"/>